<name>A0A368PX63_SETIT</name>
<reference evidence="1" key="2">
    <citation type="submission" date="2015-07" db="EMBL/GenBank/DDBJ databases">
        <authorList>
            <person name="Noorani M."/>
        </authorList>
    </citation>
    <scope>NUCLEOTIDE SEQUENCE</scope>
    <source>
        <strain evidence="1">Yugu1</strain>
    </source>
</reference>
<protein>
    <submittedName>
        <fullName evidence="1">Uncharacterized protein</fullName>
    </submittedName>
</protein>
<sequence length="124" mass="13542">MRRIDERLLQNIPKVISCGHPGGRELTPGAFAKLYPPSRREENCNFMVDFTTSARFQPSPTRLISPCCLGSILLEPGLFCLSCLIPLVGDGQVWALASGARHGGTKKYKMGGMGISSFRCVIKN</sequence>
<organism evidence="1">
    <name type="scientific">Setaria italica</name>
    <name type="common">Foxtail millet</name>
    <name type="synonym">Panicum italicum</name>
    <dbReference type="NCBI Taxonomy" id="4555"/>
    <lineage>
        <taxon>Eukaryota</taxon>
        <taxon>Viridiplantae</taxon>
        <taxon>Streptophyta</taxon>
        <taxon>Embryophyta</taxon>
        <taxon>Tracheophyta</taxon>
        <taxon>Spermatophyta</taxon>
        <taxon>Magnoliopsida</taxon>
        <taxon>Liliopsida</taxon>
        <taxon>Poales</taxon>
        <taxon>Poaceae</taxon>
        <taxon>PACMAD clade</taxon>
        <taxon>Panicoideae</taxon>
        <taxon>Panicodae</taxon>
        <taxon>Paniceae</taxon>
        <taxon>Cenchrinae</taxon>
        <taxon>Setaria</taxon>
    </lineage>
</organism>
<gene>
    <name evidence="1" type="ORF">SETIT_2G086100v2</name>
</gene>
<accession>A0A368PX63</accession>
<evidence type="ECO:0000313" key="1">
    <source>
        <dbReference type="EMBL" id="RCV10114.1"/>
    </source>
</evidence>
<dbReference type="EMBL" id="CM003529">
    <property type="protein sequence ID" value="RCV10114.1"/>
    <property type="molecule type" value="Genomic_DNA"/>
</dbReference>
<reference evidence="1" key="1">
    <citation type="journal article" date="2012" name="Nat. Biotechnol.">
        <title>Reference genome sequence of the model plant Setaria.</title>
        <authorList>
            <person name="Bennetzen J.L."/>
            <person name="Schmutz J."/>
            <person name="Wang H."/>
            <person name="Percifield R."/>
            <person name="Hawkins J."/>
            <person name="Pontaroli A.C."/>
            <person name="Estep M."/>
            <person name="Feng L."/>
            <person name="Vaughn J.N."/>
            <person name="Grimwood J."/>
            <person name="Jenkins J."/>
            <person name="Barry K."/>
            <person name="Lindquist E."/>
            <person name="Hellsten U."/>
            <person name="Deshpande S."/>
            <person name="Wang X."/>
            <person name="Wu X."/>
            <person name="Mitros T."/>
            <person name="Triplett J."/>
            <person name="Yang X."/>
            <person name="Ye C.Y."/>
            <person name="Mauro-Herrera M."/>
            <person name="Wang L."/>
            <person name="Li P."/>
            <person name="Sharma M."/>
            <person name="Sharma R."/>
            <person name="Ronald P.C."/>
            <person name="Panaud O."/>
            <person name="Kellogg E.A."/>
            <person name="Brutnell T.P."/>
            <person name="Doust A.N."/>
            <person name="Tuskan G.A."/>
            <person name="Rokhsar D."/>
            <person name="Devos K.M."/>
        </authorList>
    </citation>
    <scope>NUCLEOTIDE SEQUENCE [LARGE SCALE GENOMIC DNA]</scope>
    <source>
        <strain evidence="1">Yugu1</strain>
    </source>
</reference>
<dbReference type="AlphaFoldDB" id="A0A368PX63"/>
<proteinExistence type="predicted"/>